<sequence>MTPMAVPSPPGTPRPAATAALQHSPACGASSMLVVMVAPFHTPEPPLNLAAPAAYHLTGASLCIFQRIKATK</sequence>
<evidence type="ECO:0000313" key="2">
    <source>
        <dbReference type="Proteomes" id="UP000324222"/>
    </source>
</evidence>
<accession>A0A5B7GPH5</accession>
<comment type="caution">
    <text evidence="1">The sequence shown here is derived from an EMBL/GenBank/DDBJ whole genome shotgun (WGS) entry which is preliminary data.</text>
</comment>
<proteinExistence type="predicted"/>
<evidence type="ECO:0000313" key="1">
    <source>
        <dbReference type="EMBL" id="MPC60702.1"/>
    </source>
</evidence>
<keyword evidence="2" id="KW-1185">Reference proteome</keyword>
<dbReference type="EMBL" id="VSRR010017805">
    <property type="protein sequence ID" value="MPC60702.1"/>
    <property type="molecule type" value="Genomic_DNA"/>
</dbReference>
<gene>
    <name evidence="1" type="ORF">E2C01_054757</name>
</gene>
<dbReference type="Proteomes" id="UP000324222">
    <property type="component" value="Unassembled WGS sequence"/>
</dbReference>
<dbReference type="AlphaFoldDB" id="A0A5B7GPH5"/>
<reference evidence="1 2" key="1">
    <citation type="submission" date="2019-05" db="EMBL/GenBank/DDBJ databases">
        <title>Another draft genome of Portunus trituberculatus and its Hox gene families provides insights of decapod evolution.</title>
        <authorList>
            <person name="Jeong J.-H."/>
            <person name="Song I."/>
            <person name="Kim S."/>
            <person name="Choi T."/>
            <person name="Kim D."/>
            <person name="Ryu S."/>
            <person name="Kim W."/>
        </authorList>
    </citation>
    <scope>NUCLEOTIDE SEQUENCE [LARGE SCALE GENOMIC DNA]</scope>
    <source>
        <tissue evidence="1">Muscle</tissue>
    </source>
</reference>
<organism evidence="1 2">
    <name type="scientific">Portunus trituberculatus</name>
    <name type="common">Swimming crab</name>
    <name type="synonym">Neptunus trituberculatus</name>
    <dbReference type="NCBI Taxonomy" id="210409"/>
    <lineage>
        <taxon>Eukaryota</taxon>
        <taxon>Metazoa</taxon>
        <taxon>Ecdysozoa</taxon>
        <taxon>Arthropoda</taxon>
        <taxon>Crustacea</taxon>
        <taxon>Multicrustacea</taxon>
        <taxon>Malacostraca</taxon>
        <taxon>Eumalacostraca</taxon>
        <taxon>Eucarida</taxon>
        <taxon>Decapoda</taxon>
        <taxon>Pleocyemata</taxon>
        <taxon>Brachyura</taxon>
        <taxon>Eubrachyura</taxon>
        <taxon>Portunoidea</taxon>
        <taxon>Portunidae</taxon>
        <taxon>Portuninae</taxon>
        <taxon>Portunus</taxon>
    </lineage>
</organism>
<name>A0A5B7GPH5_PORTR</name>
<protein>
    <submittedName>
        <fullName evidence="1">Uncharacterized protein</fullName>
    </submittedName>
</protein>